<evidence type="ECO:0000313" key="2">
    <source>
        <dbReference type="Proteomes" id="UP001177212"/>
    </source>
</evidence>
<name>A0ABT9FI67_9GAMM</name>
<keyword evidence="2" id="KW-1185">Reference proteome</keyword>
<protein>
    <submittedName>
        <fullName evidence="1">Uncharacterized protein</fullName>
    </submittedName>
</protein>
<proteinExistence type="predicted"/>
<gene>
    <name evidence="1" type="ORF">Q8W34_17540</name>
</gene>
<dbReference type="RefSeq" id="WP_305473084.1">
    <property type="nucleotide sequence ID" value="NZ_JAUYVT010000020.1"/>
</dbReference>
<dbReference type="EMBL" id="JAUYVT010000020">
    <property type="protein sequence ID" value="MDP2566454.1"/>
    <property type="molecule type" value="Genomic_DNA"/>
</dbReference>
<accession>A0ABT9FI67</accession>
<comment type="caution">
    <text evidence="1">The sequence shown here is derived from an EMBL/GenBank/DDBJ whole genome shotgun (WGS) entry which is preliminary data.</text>
</comment>
<dbReference type="Proteomes" id="UP001177212">
    <property type="component" value="Unassembled WGS sequence"/>
</dbReference>
<organism evidence="1 2">
    <name type="scientific">Pseudoalteromonas marina</name>
    <dbReference type="NCBI Taxonomy" id="267375"/>
    <lineage>
        <taxon>Bacteria</taxon>
        <taxon>Pseudomonadati</taxon>
        <taxon>Pseudomonadota</taxon>
        <taxon>Gammaproteobacteria</taxon>
        <taxon>Alteromonadales</taxon>
        <taxon>Pseudoalteromonadaceae</taxon>
        <taxon>Pseudoalteromonas</taxon>
    </lineage>
</organism>
<evidence type="ECO:0000313" key="1">
    <source>
        <dbReference type="EMBL" id="MDP2566454.1"/>
    </source>
</evidence>
<reference evidence="1" key="1">
    <citation type="submission" date="2023-07" db="EMBL/GenBank/DDBJ databases">
        <title>Genome content predicts the carbon catabolic preferences of heterotrophic bacteria.</title>
        <authorList>
            <person name="Gralka M."/>
        </authorList>
    </citation>
    <scope>NUCLEOTIDE SEQUENCE</scope>
    <source>
        <strain evidence="1">4G09</strain>
    </source>
</reference>
<sequence length="50" mass="5650">MKAQQGNRKMKHILTAFILIFIGGYANATETITVPELFEVIKNVTLSLVW</sequence>